<reference evidence="1 2" key="1">
    <citation type="journal article" date="2024" name="J Genomics">
        <title>Draft genome sequencing and assembly of Favolaschia claudopus CIRM-BRFM 2984 isolated from oak limbs.</title>
        <authorList>
            <person name="Navarro D."/>
            <person name="Drula E."/>
            <person name="Chaduli D."/>
            <person name="Cazenave R."/>
            <person name="Ahrendt S."/>
            <person name="Wang J."/>
            <person name="Lipzen A."/>
            <person name="Daum C."/>
            <person name="Barry K."/>
            <person name="Grigoriev I.V."/>
            <person name="Favel A."/>
            <person name="Rosso M.N."/>
            <person name="Martin F."/>
        </authorList>
    </citation>
    <scope>NUCLEOTIDE SEQUENCE [LARGE SCALE GENOMIC DNA]</scope>
    <source>
        <strain evidence="1 2">CIRM-BRFM 2984</strain>
    </source>
</reference>
<evidence type="ECO:0000313" key="2">
    <source>
        <dbReference type="Proteomes" id="UP001362999"/>
    </source>
</evidence>
<dbReference type="AlphaFoldDB" id="A0AAW0A8G4"/>
<evidence type="ECO:0008006" key="3">
    <source>
        <dbReference type="Google" id="ProtNLM"/>
    </source>
</evidence>
<dbReference type="Proteomes" id="UP001362999">
    <property type="component" value="Unassembled WGS sequence"/>
</dbReference>
<dbReference type="EMBL" id="JAWWNJ010000080">
    <property type="protein sequence ID" value="KAK7002078.1"/>
    <property type="molecule type" value="Genomic_DNA"/>
</dbReference>
<name>A0AAW0A8G4_9AGAR</name>
<gene>
    <name evidence="1" type="ORF">R3P38DRAFT_3215873</name>
</gene>
<sequence>MSDAPVLAQELCDTIIDFLWDDHDTLNSVSRTCSSFTFRAQGHLFREVGISHFAYGIVQARRLVDTIKGSPHLIPLVQHLSFRFSNSAVFDLLASSGISWCNVNRLSLAPIEAAGNAGGFATQSLESIKTLVALPSLRRVRLDFKPFPSHFRRDIYAIFSCLNPGVRILELRSLQLRAWPSNPGYQLLAPISREHPLPPHGLPTVPRLDTLRLISTDGDFLCEPACPLDISALHEVEGFGWENSLLFATAVSGTVRKWTFDNLHRLRNEEILHLIPNITEIDFTALSISSLNLERAMDHLTPAHRIAKIGITMFSSSFSIGSPRTFRESWKGCVATMVEKNPSLQELSLKVLLPHYGQRGAVKEEVEAAFPDMCQGILKLTFVEERHYKFTVG</sequence>
<proteinExistence type="predicted"/>
<accession>A0AAW0A8G4</accession>
<keyword evidence="2" id="KW-1185">Reference proteome</keyword>
<evidence type="ECO:0000313" key="1">
    <source>
        <dbReference type="EMBL" id="KAK7002078.1"/>
    </source>
</evidence>
<protein>
    <recommendedName>
        <fullName evidence="3">F-box domain-containing protein</fullName>
    </recommendedName>
</protein>
<organism evidence="1 2">
    <name type="scientific">Favolaschia claudopus</name>
    <dbReference type="NCBI Taxonomy" id="2862362"/>
    <lineage>
        <taxon>Eukaryota</taxon>
        <taxon>Fungi</taxon>
        <taxon>Dikarya</taxon>
        <taxon>Basidiomycota</taxon>
        <taxon>Agaricomycotina</taxon>
        <taxon>Agaricomycetes</taxon>
        <taxon>Agaricomycetidae</taxon>
        <taxon>Agaricales</taxon>
        <taxon>Marasmiineae</taxon>
        <taxon>Mycenaceae</taxon>
        <taxon>Favolaschia</taxon>
    </lineage>
</organism>
<comment type="caution">
    <text evidence="1">The sequence shown here is derived from an EMBL/GenBank/DDBJ whole genome shotgun (WGS) entry which is preliminary data.</text>
</comment>